<evidence type="ECO:0000313" key="8">
    <source>
        <dbReference type="EMBL" id="OMG54907.1"/>
    </source>
</evidence>
<keyword evidence="4" id="KW-0732">Signal</keyword>
<evidence type="ECO:0008006" key="10">
    <source>
        <dbReference type="Google" id="ProtNLM"/>
    </source>
</evidence>
<evidence type="ECO:0000313" key="9">
    <source>
        <dbReference type="Proteomes" id="UP000187526"/>
    </source>
</evidence>
<dbReference type="Proteomes" id="UP000187526">
    <property type="component" value="Unassembled WGS sequence"/>
</dbReference>
<organism evidence="8 9">
    <name type="scientific">Azonexus hydrophilus</name>
    <dbReference type="NCBI Taxonomy" id="418702"/>
    <lineage>
        <taxon>Bacteria</taxon>
        <taxon>Pseudomonadati</taxon>
        <taxon>Pseudomonadota</taxon>
        <taxon>Betaproteobacteria</taxon>
        <taxon>Rhodocyclales</taxon>
        <taxon>Azonexaceae</taxon>
        <taxon>Azonexus</taxon>
    </lineage>
</organism>
<proteinExistence type="predicted"/>
<dbReference type="PANTHER" id="PTHR38050">
    <property type="match status" value="1"/>
</dbReference>
<dbReference type="AlphaFoldDB" id="A0A1R1I8A7"/>
<evidence type="ECO:0000256" key="7">
    <source>
        <dbReference type="ARBA" id="ARBA00023326"/>
    </source>
</evidence>
<keyword evidence="6" id="KW-0119">Carbohydrate metabolism</keyword>
<dbReference type="InterPro" id="IPR029058">
    <property type="entry name" value="AB_hydrolase_fold"/>
</dbReference>
<keyword evidence="9" id="KW-1185">Reference proteome</keyword>
<dbReference type="GO" id="GO:0045493">
    <property type="term" value="P:xylan catabolic process"/>
    <property type="evidence" value="ECO:0007669"/>
    <property type="project" value="UniProtKB-KW"/>
</dbReference>
<sequence length="326" mass="35468">MPGHYCKQLVLALLLAVNLTGVLAAGLREHSEQTPAKPASIGSHELKLRFQGVLRNYVLHIPRTHDPARPAVLVMAFYGGGGHAAHMADDERYGLIAKAEREGFIVVFPNDYSKFPRGRLATWNAGGCCGDARDRNSDDVGFVRALVDEIGAQVRIDRQRIFATGMSNGGMMAYRLACEAADLFHAVASVAGTEALADCRPARPIPVLHIHARNDTHVLFDGGAGPDAFRDSAKVMNFVSVPETVARWVKRNRCDSRPRRVLDKPGAYCDEYSGCAETATVRLCVTDAGGHSWPGVQTTRRGKEEASQALQANDVIWDFFKASAAR</sequence>
<dbReference type="OrthoDB" id="9767239at2"/>
<keyword evidence="2" id="KW-0964">Secreted</keyword>
<dbReference type="GO" id="GO:0005576">
    <property type="term" value="C:extracellular region"/>
    <property type="evidence" value="ECO:0007669"/>
    <property type="project" value="UniProtKB-SubCell"/>
</dbReference>
<dbReference type="STRING" id="418702.BJN45_07000"/>
<dbReference type="Pfam" id="PF10503">
    <property type="entry name" value="Esterase_PHB"/>
    <property type="match status" value="1"/>
</dbReference>
<evidence type="ECO:0000256" key="6">
    <source>
        <dbReference type="ARBA" id="ARBA00023277"/>
    </source>
</evidence>
<dbReference type="RefSeq" id="WP_076093419.1">
    <property type="nucleotide sequence ID" value="NZ_MTHD01000002.1"/>
</dbReference>
<evidence type="ECO:0000256" key="4">
    <source>
        <dbReference type="ARBA" id="ARBA00022729"/>
    </source>
</evidence>
<accession>A0A1R1I8A7</accession>
<dbReference type="EMBL" id="MTHD01000002">
    <property type="protein sequence ID" value="OMG54907.1"/>
    <property type="molecule type" value="Genomic_DNA"/>
</dbReference>
<keyword evidence="7" id="KW-0624">Polysaccharide degradation</keyword>
<protein>
    <recommendedName>
        <fullName evidence="10">Poly(3-hydroxybutyrate) depolymerase</fullName>
    </recommendedName>
</protein>
<dbReference type="Gene3D" id="3.40.50.1820">
    <property type="entry name" value="alpha/beta hydrolase"/>
    <property type="match status" value="1"/>
</dbReference>
<keyword evidence="5" id="KW-0378">Hydrolase</keyword>
<evidence type="ECO:0000256" key="5">
    <source>
        <dbReference type="ARBA" id="ARBA00022801"/>
    </source>
</evidence>
<dbReference type="InterPro" id="IPR043595">
    <property type="entry name" value="FaeB/C/D"/>
</dbReference>
<evidence type="ECO:0000256" key="1">
    <source>
        <dbReference type="ARBA" id="ARBA00004613"/>
    </source>
</evidence>
<comment type="caution">
    <text evidence="8">The sequence shown here is derived from an EMBL/GenBank/DDBJ whole genome shotgun (WGS) entry which is preliminary data.</text>
</comment>
<evidence type="ECO:0000256" key="3">
    <source>
        <dbReference type="ARBA" id="ARBA00022651"/>
    </source>
</evidence>
<dbReference type="SUPFAM" id="SSF53474">
    <property type="entry name" value="alpha/beta-Hydrolases"/>
    <property type="match status" value="1"/>
</dbReference>
<keyword evidence="3" id="KW-0858">Xylan degradation</keyword>
<gene>
    <name evidence="8" type="ORF">BJN45_07000</name>
</gene>
<name>A0A1R1I8A7_9RHOO</name>
<dbReference type="GO" id="GO:0030600">
    <property type="term" value="F:feruloyl esterase activity"/>
    <property type="evidence" value="ECO:0007669"/>
    <property type="project" value="InterPro"/>
</dbReference>
<reference evidence="8 9" key="1">
    <citation type="submission" date="2016-10" db="EMBL/GenBank/DDBJ databases">
        <title>Alkaliphiles isolated from bioreactors.</title>
        <authorList>
            <person name="Salah Z."/>
            <person name="Rout S.P."/>
            <person name="Humphreys P.N."/>
        </authorList>
    </citation>
    <scope>NUCLEOTIDE SEQUENCE [LARGE SCALE GENOMIC DNA]</scope>
    <source>
        <strain evidence="8 9">ZS02</strain>
    </source>
</reference>
<dbReference type="InterPro" id="IPR010126">
    <property type="entry name" value="Esterase_phb"/>
</dbReference>
<comment type="subcellular location">
    <subcellularLocation>
        <location evidence="1">Secreted</location>
    </subcellularLocation>
</comment>
<evidence type="ECO:0000256" key="2">
    <source>
        <dbReference type="ARBA" id="ARBA00022525"/>
    </source>
</evidence>
<dbReference type="PANTHER" id="PTHR38050:SF2">
    <property type="entry name" value="FERULOYL ESTERASE C-RELATED"/>
    <property type="match status" value="1"/>
</dbReference>